<evidence type="ECO:0000313" key="10">
    <source>
        <dbReference type="Proteomes" id="UP000069620"/>
    </source>
</evidence>
<dbReference type="OrthoDB" id="4568421at2"/>
<dbReference type="InterPro" id="IPR004841">
    <property type="entry name" value="AA-permease/SLC12A_dom"/>
</dbReference>
<proteinExistence type="inferred from homology"/>
<reference evidence="10" key="1">
    <citation type="journal article" date="2016" name="Genome Announc.">
        <title>Draft Genome Sequences of Five Rapidly Growing Mycobacterium Species, M. thermoresistibile, M. fortuitum subsp. acetamidolyticum, M. canariasense, M. brisbanense, and M. novocastrense.</title>
        <authorList>
            <person name="Katahira K."/>
            <person name="Ogura Y."/>
            <person name="Gotoh Y."/>
            <person name="Hayashi T."/>
        </authorList>
    </citation>
    <scope>NUCLEOTIDE SEQUENCE [LARGE SCALE GENOMIC DNA]</scope>
    <source>
        <strain evidence="10">JCM15654</strain>
    </source>
</reference>
<feature type="domain" description="Amino acid permease/ SLC12A" evidence="8">
    <location>
        <begin position="36"/>
        <end position="452"/>
    </location>
</feature>
<organism evidence="9 10">
    <name type="scientific">Mycolicibacterium brisbanense</name>
    <dbReference type="NCBI Taxonomy" id="146020"/>
    <lineage>
        <taxon>Bacteria</taxon>
        <taxon>Bacillati</taxon>
        <taxon>Actinomycetota</taxon>
        <taxon>Actinomycetes</taxon>
        <taxon>Mycobacteriales</taxon>
        <taxon>Mycobacteriaceae</taxon>
        <taxon>Mycolicibacterium</taxon>
    </lineage>
</organism>
<feature type="transmembrane region" description="Helical" evidence="7">
    <location>
        <begin position="215"/>
        <end position="232"/>
    </location>
</feature>
<dbReference type="RefSeq" id="WP_062832417.1">
    <property type="nucleotide sequence ID" value="NZ_BCSX01000064.1"/>
</dbReference>
<comment type="similarity">
    <text evidence="2">Belongs to the amino acid-polyamine-organocation (APC) superfamily.</text>
</comment>
<feature type="transmembrane region" description="Helical" evidence="7">
    <location>
        <begin position="302"/>
        <end position="324"/>
    </location>
</feature>
<name>A0A100W7B8_9MYCO</name>
<dbReference type="AlphaFoldDB" id="A0A100W7B8"/>
<evidence type="ECO:0000256" key="3">
    <source>
        <dbReference type="ARBA" id="ARBA00022692"/>
    </source>
</evidence>
<accession>A0A100W7B8</accession>
<dbReference type="Proteomes" id="UP000069620">
    <property type="component" value="Unassembled WGS sequence"/>
</dbReference>
<feature type="transmembrane region" description="Helical" evidence="7">
    <location>
        <begin position="414"/>
        <end position="434"/>
    </location>
</feature>
<feature type="transmembrane region" description="Helical" evidence="7">
    <location>
        <begin position="252"/>
        <end position="271"/>
    </location>
</feature>
<feature type="transmembrane region" description="Helical" evidence="7">
    <location>
        <begin position="380"/>
        <end position="407"/>
    </location>
</feature>
<evidence type="ECO:0000256" key="5">
    <source>
        <dbReference type="ARBA" id="ARBA00023136"/>
    </source>
</evidence>
<sequence length="501" mass="53082">MASNLTSSCAGSDGEHMTTTDQQGGLKPGAVSVVGVTVQSVGLIGPAIGALMTTPFIVGIAGTSGAFAFLIGFLLMLLAAIPLGQLAREIPSAGGYYTYISRTLSARLGFLVSWLWLFYTPVAPAFNLAVLGYLLDNTLKAHFGFGFPWWLGIIVGAIFLLFMGWRGVELSAKALMILAGAEITIMVTLAIWGLIVPGGGGFSLAPLAPTHAPSANALLLGIIFSIFAITGWEGAAPAAEETIDPRRNIPRALVASVVVTGMFFVFVTWGLQVGWGIDDTAGFGSSAESPALVLAQRFWGPAWVIVLFALINSVLAVAVAANNVSTRMWYAMARSGSLPQFFAKLHQTYRTPTHAVALQAVLVLVVGTGVGVLIGPDNEFFFFGLALTVVMVFVYSLGNIGVIRFFWRRPDRKILTHVILPVVSTIALLAVGYYSLVPLPAKPIGWAPVAVAIWAVVGVGILVVMRLLKREDWLKRAGASMAELEPDDAEDHVGPTTDPAK</sequence>
<evidence type="ECO:0000256" key="1">
    <source>
        <dbReference type="ARBA" id="ARBA00004141"/>
    </source>
</evidence>
<dbReference type="InterPro" id="IPR050367">
    <property type="entry name" value="APC_superfamily"/>
</dbReference>
<keyword evidence="4 7" id="KW-1133">Transmembrane helix</keyword>
<evidence type="ECO:0000256" key="4">
    <source>
        <dbReference type="ARBA" id="ARBA00022989"/>
    </source>
</evidence>
<dbReference type="Pfam" id="PF00324">
    <property type="entry name" value="AA_permease"/>
    <property type="match status" value="1"/>
</dbReference>
<comment type="subcellular location">
    <subcellularLocation>
        <location evidence="1">Membrane</location>
        <topology evidence="1">Multi-pass membrane protein</topology>
    </subcellularLocation>
</comment>
<protein>
    <submittedName>
        <fullName evidence="9">Amino acid transporter</fullName>
    </submittedName>
</protein>
<feature type="region of interest" description="Disordered" evidence="6">
    <location>
        <begin position="1"/>
        <end position="25"/>
    </location>
</feature>
<dbReference type="GO" id="GO:0016020">
    <property type="term" value="C:membrane"/>
    <property type="evidence" value="ECO:0007669"/>
    <property type="project" value="UniProtKB-SubCell"/>
</dbReference>
<dbReference type="PANTHER" id="PTHR42770:SF11">
    <property type="entry name" value="INNER MEMBRANE TRANSPORT PROTEIN YBAT"/>
    <property type="match status" value="1"/>
</dbReference>
<dbReference type="Gene3D" id="1.20.1740.10">
    <property type="entry name" value="Amino acid/polyamine transporter I"/>
    <property type="match status" value="1"/>
</dbReference>
<dbReference type="STRING" id="146020.RMCB_6989"/>
<keyword evidence="5 7" id="KW-0472">Membrane</keyword>
<reference evidence="10" key="2">
    <citation type="submission" date="2016-02" db="EMBL/GenBank/DDBJ databases">
        <title>Draft genome sequence of five rapidly growing Mycobacterium species.</title>
        <authorList>
            <person name="Katahira K."/>
            <person name="Gotou Y."/>
            <person name="Iida K."/>
            <person name="Ogura Y."/>
            <person name="Hayashi T."/>
        </authorList>
    </citation>
    <scope>NUCLEOTIDE SEQUENCE [LARGE SCALE GENOMIC DNA]</scope>
    <source>
        <strain evidence="10">JCM15654</strain>
    </source>
</reference>
<dbReference type="PIRSF" id="PIRSF006060">
    <property type="entry name" value="AA_transporter"/>
    <property type="match status" value="1"/>
</dbReference>
<keyword evidence="3 7" id="KW-0812">Transmembrane</keyword>
<feature type="transmembrane region" description="Helical" evidence="7">
    <location>
        <begin position="108"/>
        <end position="135"/>
    </location>
</feature>
<feature type="transmembrane region" description="Helical" evidence="7">
    <location>
        <begin position="355"/>
        <end position="374"/>
    </location>
</feature>
<comment type="caution">
    <text evidence="9">The sequence shown here is derived from an EMBL/GenBank/DDBJ whole genome shotgun (WGS) entry which is preliminary data.</text>
</comment>
<dbReference type="PANTHER" id="PTHR42770">
    <property type="entry name" value="AMINO ACID TRANSPORTER-RELATED"/>
    <property type="match status" value="1"/>
</dbReference>
<evidence type="ECO:0000259" key="8">
    <source>
        <dbReference type="Pfam" id="PF00324"/>
    </source>
</evidence>
<evidence type="ECO:0000256" key="6">
    <source>
        <dbReference type="SAM" id="MobiDB-lite"/>
    </source>
</evidence>
<feature type="transmembrane region" description="Helical" evidence="7">
    <location>
        <begin position="175"/>
        <end position="195"/>
    </location>
</feature>
<evidence type="ECO:0000313" key="9">
    <source>
        <dbReference type="EMBL" id="GAS92893.1"/>
    </source>
</evidence>
<dbReference type="GO" id="GO:0055085">
    <property type="term" value="P:transmembrane transport"/>
    <property type="evidence" value="ECO:0007669"/>
    <property type="project" value="InterPro"/>
</dbReference>
<feature type="transmembrane region" description="Helical" evidence="7">
    <location>
        <begin position="147"/>
        <end position="168"/>
    </location>
</feature>
<keyword evidence="10" id="KW-1185">Reference proteome</keyword>
<feature type="compositionally biased region" description="Polar residues" evidence="6">
    <location>
        <begin position="1"/>
        <end position="10"/>
    </location>
</feature>
<evidence type="ECO:0000256" key="7">
    <source>
        <dbReference type="SAM" id="Phobius"/>
    </source>
</evidence>
<dbReference type="EMBL" id="BCSX01000064">
    <property type="protein sequence ID" value="GAS92893.1"/>
    <property type="molecule type" value="Genomic_DNA"/>
</dbReference>
<feature type="transmembrane region" description="Helical" evidence="7">
    <location>
        <begin position="67"/>
        <end position="87"/>
    </location>
</feature>
<feature type="transmembrane region" description="Helical" evidence="7">
    <location>
        <begin position="446"/>
        <end position="468"/>
    </location>
</feature>
<gene>
    <name evidence="9" type="ORF">RMCB_6989</name>
</gene>
<evidence type="ECO:0000256" key="2">
    <source>
        <dbReference type="ARBA" id="ARBA00009523"/>
    </source>
</evidence>